<dbReference type="Gene3D" id="3.30.2090.10">
    <property type="entry name" value="Multidrug efflux transporter AcrB TolC docking domain, DN and DC subdomains"/>
    <property type="match status" value="2"/>
</dbReference>
<feature type="transmembrane region" description="Helical" evidence="1">
    <location>
        <begin position="878"/>
        <end position="898"/>
    </location>
</feature>
<keyword evidence="3" id="KW-1185">Reference proteome</keyword>
<dbReference type="PRINTS" id="PR00702">
    <property type="entry name" value="ACRIFLAVINRP"/>
</dbReference>
<feature type="transmembrane region" description="Helical" evidence="1">
    <location>
        <begin position="852"/>
        <end position="871"/>
    </location>
</feature>
<feature type="transmembrane region" description="Helical" evidence="1">
    <location>
        <begin position="14"/>
        <end position="33"/>
    </location>
</feature>
<dbReference type="Gene3D" id="3.30.70.1320">
    <property type="entry name" value="Multidrug efflux transporter AcrB pore domain like"/>
    <property type="match status" value="1"/>
</dbReference>
<feature type="transmembrane region" description="Helical" evidence="1">
    <location>
        <begin position="904"/>
        <end position="929"/>
    </location>
</feature>
<keyword evidence="1" id="KW-0812">Transmembrane</keyword>
<reference evidence="2 3" key="1">
    <citation type="submission" date="2016-10" db="EMBL/GenBank/DDBJ databases">
        <authorList>
            <person name="de Groot N.N."/>
        </authorList>
    </citation>
    <scope>NUCLEOTIDE SEQUENCE [LARGE SCALE GENOMIC DNA]</scope>
    <source>
        <strain evidence="2 3">DSM 21650</strain>
    </source>
</reference>
<dbReference type="Gene3D" id="3.30.70.1430">
    <property type="entry name" value="Multidrug efflux transporter AcrB pore domain"/>
    <property type="match status" value="2"/>
</dbReference>
<feature type="transmembrane region" description="Helical" evidence="1">
    <location>
        <begin position="390"/>
        <end position="413"/>
    </location>
</feature>
<dbReference type="PANTHER" id="PTHR32063">
    <property type="match status" value="1"/>
</dbReference>
<evidence type="ECO:0000313" key="2">
    <source>
        <dbReference type="EMBL" id="SDZ27819.1"/>
    </source>
</evidence>
<dbReference type="Gene3D" id="3.30.70.1440">
    <property type="entry name" value="Multidrug efflux transporter AcrB pore domain"/>
    <property type="match status" value="1"/>
</dbReference>
<dbReference type="RefSeq" id="WP_091731844.1">
    <property type="nucleotide sequence ID" value="NZ_FNQE01000030.1"/>
</dbReference>
<gene>
    <name evidence="2" type="ORF">SAMN05660462_02498</name>
</gene>
<dbReference type="EMBL" id="FNQE01000030">
    <property type="protein sequence ID" value="SDZ27819.1"/>
    <property type="molecule type" value="Genomic_DNA"/>
</dbReference>
<dbReference type="Proteomes" id="UP000198625">
    <property type="component" value="Unassembled WGS sequence"/>
</dbReference>
<accession>A0A1H3RSG2</accession>
<dbReference type="SUPFAM" id="SSF82693">
    <property type="entry name" value="Multidrug efflux transporter AcrB pore domain, PN1, PN2, PC1 and PC2 subdomains"/>
    <property type="match status" value="2"/>
</dbReference>
<sequence>MKKIIQSAVGNKRITLFLALIVTIAGLYSYYIVPKQDNPDVAPSVAMVTAVYPGASPEDVQKLVTSKLEERIEQIKDFDKVVSYSKNSVAIIVVYLTNDADVDKSWTELINKVNEAKSNLPDEVTEIKVNTQLADTSGIIISFSGDSYSYEQLAAYAENIKNELTKINGVSRFEVDGKLEKEVSVTVNVDKINQLDISLDEVLQLLQIQNMEIPSGSIKSETSKINVKIPGAYTSVQDIENTIIGVSKESGAYIRLKDIAKVSLELEEGSLKYKKNGKNAVLLTGYFDQDKNIVLIGKEVRKTLNSLKSSVPEDIIFDEVLFQPDDVSNAVSGFMSSLVQGIIFVLIVVFIGMGLRNALVVSTAVPLSIIVTFVGMGLMQIKIHQISTAALIIALGMLVDNAIVVSDAIQYLIDEGHDKLYSVIEGTRKSMVPIFTSTLTTIAAFIPLLLLPGMVGEFVFSLPMVVILSLSASFLVAMIITPTLAYIFFKPTSNSKFRLGKLYPFFNKMLLWGLRKKKATIAISFGALLLTGFLTYQLGLQFFPYIDKNVLYIDIQSENEGNIEDTEQLTEQIESILAKQEEVIDYTTSIGGGLPKFYLTVQPTIPSADHGQILIKLDLKKGGRFKSNEKFANHLQEALDHNIVGGTATVKLLEYAEPIGAPVRIRISGESLDKVMKASEQLQDEIRNISGTINIRDDAPNKSYEYIVDIDPDVAMRHGITKIDVQRQVNIALMGAKASTFRKGGNEYSIIVKSNIYTKSELENLAIKSSLGGHKVLLKQIANIELGVQTDTITTYNKEVTVTVFSDVKDGYSSVDIQNNIEKNKLNNIDTEDLTITFDGEREQIVDKFSNVGFSAMFAVLAIYIILMFQFKSFAKPLIILITLPLSLIGSLVGLFVFRQPLSFMAFLGIVSLFGVVVNNAILLIEYITTARNEGHSAEEACIDAVDKRFRPIILTTTTTVIGLIPLVLSGSPMFTPMAVSLMSGLMVSTILTLVIIPVVYSFQTGITEK</sequence>
<dbReference type="Pfam" id="PF00873">
    <property type="entry name" value="ACR_tran"/>
    <property type="match status" value="1"/>
</dbReference>
<name>A0A1H3RSG2_9FIRM</name>
<evidence type="ECO:0000313" key="3">
    <source>
        <dbReference type="Proteomes" id="UP000198625"/>
    </source>
</evidence>
<dbReference type="InterPro" id="IPR027463">
    <property type="entry name" value="AcrB_DN_DC_subdom"/>
</dbReference>
<dbReference type="AlphaFoldDB" id="A0A1H3RSG2"/>
<dbReference type="SUPFAM" id="SSF82714">
    <property type="entry name" value="Multidrug efflux transporter AcrB TolC docking domain, DN and DC subdomains"/>
    <property type="match status" value="2"/>
</dbReference>
<dbReference type="OrthoDB" id="9757876at2"/>
<dbReference type="SUPFAM" id="SSF82866">
    <property type="entry name" value="Multidrug efflux transporter AcrB transmembrane domain"/>
    <property type="match status" value="2"/>
</dbReference>
<feature type="transmembrane region" description="Helical" evidence="1">
    <location>
        <begin position="358"/>
        <end position="378"/>
    </location>
</feature>
<feature type="transmembrane region" description="Helical" evidence="1">
    <location>
        <begin position="434"/>
        <end position="455"/>
    </location>
</feature>
<proteinExistence type="predicted"/>
<dbReference type="Gene3D" id="1.20.1640.10">
    <property type="entry name" value="Multidrug efflux transporter AcrB transmembrane domain"/>
    <property type="match status" value="2"/>
</dbReference>
<organism evidence="2 3">
    <name type="scientific">Proteiniborus ethanoligenes</name>
    <dbReference type="NCBI Taxonomy" id="415015"/>
    <lineage>
        <taxon>Bacteria</taxon>
        <taxon>Bacillati</taxon>
        <taxon>Bacillota</taxon>
        <taxon>Clostridia</taxon>
        <taxon>Eubacteriales</taxon>
        <taxon>Proteiniborus</taxon>
    </lineage>
</organism>
<feature type="transmembrane region" description="Helical" evidence="1">
    <location>
        <begin position="461"/>
        <end position="489"/>
    </location>
</feature>
<dbReference type="GO" id="GO:0005886">
    <property type="term" value="C:plasma membrane"/>
    <property type="evidence" value="ECO:0007669"/>
    <property type="project" value="TreeGrafter"/>
</dbReference>
<feature type="transmembrane region" description="Helical" evidence="1">
    <location>
        <begin position="330"/>
        <end position="351"/>
    </location>
</feature>
<dbReference type="STRING" id="415015.SAMN05660462_02498"/>
<protein>
    <submittedName>
        <fullName evidence="2">Multidrug efflux pump subunit AcrB</fullName>
    </submittedName>
</protein>
<keyword evidence="1" id="KW-0472">Membrane</keyword>
<feature type="transmembrane region" description="Helical" evidence="1">
    <location>
        <begin position="975"/>
        <end position="1001"/>
    </location>
</feature>
<dbReference type="GO" id="GO:0042910">
    <property type="term" value="F:xenobiotic transmembrane transporter activity"/>
    <property type="evidence" value="ECO:0007669"/>
    <property type="project" value="TreeGrafter"/>
</dbReference>
<feature type="transmembrane region" description="Helical" evidence="1">
    <location>
        <begin position="519"/>
        <end position="539"/>
    </location>
</feature>
<evidence type="ECO:0000256" key="1">
    <source>
        <dbReference type="SAM" id="Phobius"/>
    </source>
</evidence>
<dbReference type="InterPro" id="IPR001036">
    <property type="entry name" value="Acrflvin-R"/>
</dbReference>
<keyword evidence="1" id="KW-1133">Transmembrane helix</keyword>
<feature type="transmembrane region" description="Helical" evidence="1">
    <location>
        <begin position="950"/>
        <end position="969"/>
    </location>
</feature>
<dbReference type="PANTHER" id="PTHR32063:SF18">
    <property type="entry name" value="CATION EFFLUX SYSTEM PROTEIN"/>
    <property type="match status" value="1"/>
</dbReference>